<dbReference type="PANTHER" id="PTHR34182:SF1">
    <property type="entry name" value="PROTEIN-EXPORT MEMBRANE PROTEIN SECG"/>
    <property type="match status" value="1"/>
</dbReference>
<keyword evidence="4 10" id="KW-1003">Cell membrane</keyword>
<keyword evidence="6 10" id="KW-0653">Protein transport</keyword>
<keyword evidence="3 10" id="KW-0813">Transport</keyword>
<dbReference type="OrthoDB" id="5344625at2"/>
<evidence type="ECO:0000256" key="1">
    <source>
        <dbReference type="ARBA" id="ARBA00004651"/>
    </source>
</evidence>
<organism evidence="11 12">
    <name type="scientific">Lebetimonas natsushimae</name>
    <dbReference type="NCBI Taxonomy" id="1936991"/>
    <lineage>
        <taxon>Bacteria</taxon>
        <taxon>Pseudomonadati</taxon>
        <taxon>Campylobacterota</taxon>
        <taxon>Epsilonproteobacteria</taxon>
        <taxon>Nautiliales</taxon>
        <taxon>Nautiliaceae</taxon>
        <taxon>Lebetimonas</taxon>
    </lineage>
</organism>
<evidence type="ECO:0000256" key="6">
    <source>
        <dbReference type="ARBA" id="ARBA00022927"/>
    </source>
</evidence>
<dbReference type="Proteomes" id="UP000217944">
    <property type="component" value="Unassembled WGS sequence"/>
</dbReference>
<evidence type="ECO:0000256" key="10">
    <source>
        <dbReference type="RuleBase" id="RU365087"/>
    </source>
</evidence>
<dbReference type="GO" id="GO:0065002">
    <property type="term" value="P:intracellular protein transmembrane transport"/>
    <property type="evidence" value="ECO:0007669"/>
    <property type="project" value="TreeGrafter"/>
</dbReference>
<dbReference type="GO" id="GO:0043952">
    <property type="term" value="P:protein transport by the Sec complex"/>
    <property type="evidence" value="ECO:0007669"/>
    <property type="project" value="TreeGrafter"/>
</dbReference>
<keyword evidence="9 10" id="KW-0472">Membrane</keyword>
<dbReference type="PRINTS" id="PR01651">
    <property type="entry name" value="SECGEXPORT"/>
</dbReference>
<keyword evidence="7 10" id="KW-1133">Transmembrane helix</keyword>
<evidence type="ECO:0000256" key="4">
    <source>
        <dbReference type="ARBA" id="ARBA00022475"/>
    </source>
</evidence>
<dbReference type="InterPro" id="IPR004692">
    <property type="entry name" value="SecG"/>
</dbReference>
<dbReference type="EMBL" id="BDME01000001">
    <property type="protein sequence ID" value="GAX86707.1"/>
    <property type="molecule type" value="Genomic_DNA"/>
</dbReference>
<accession>A0A292Y9K8</accession>
<protein>
    <recommendedName>
        <fullName evidence="10">Protein-export membrane protein SecG</fullName>
    </recommendedName>
</protein>
<evidence type="ECO:0000256" key="7">
    <source>
        <dbReference type="ARBA" id="ARBA00022989"/>
    </source>
</evidence>
<evidence type="ECO:0000256" key="9">
    <source>
        <dbReference type="ARBA" id="ARBA00023136"/>
    </source>
</evidence>
<evidence type="ECO:0000313" key="12">
    <source>
        <dbReference type="Proteomes" id="UP000217944"/>
    </source>
</evidence>
<comment type="caution">
    <text evidence="10">Lacks conserved residue(s) required for the propagation of feature annotation.</text>
</comment>
<evidence type="ECO:0000256" key="5">
    <source>
        <dbReference type="ARBA" id="ARBA00022692"/>
    </source>
</evidence>
<gene>
    <name evidence="11" type="ORF">LNAT_P0002</name>
</gene>
<proteinExistence type="inferred from homology"/>
<comment type="function">
    <text evidence="10">Involved in protein export. Participates in an early event of protein translocation.</text>
</comment>
<dbReference type="NCBIfam" id="TIGR00810">
    <property type="entry name" value="secG"/>
    <property type="match status" value="1"/>
</dbReference>
<dbReference type="GO" id="GO:0009306">
    <property type="term" value="P:protein secretion"/>
    <property type="evidence" value="ECO:0007669"/>
    <property type="project" value="UniProtKB-UniRule"/>
</dbReference>
<dbReference type="GO" id="GO:0015450">
    <property type="term" value="F:protein-transporting ATPase activity"/>
    <property type="evidence" value="ECO:0007669"/>
    <property type="project" value="UniProtKB-UniRule"/>
</dbReference>
<evidence type="ECO:0000313" key="11">
    <source>
        <dbReference type="EMBL" id="GAX86707.1"/>
    </source>
</evidence>
<keyword evidence="12" id="KW-1185">Reference proteome</keyword>
<comment type="caution">
    <text evidence="11">The sequence shown here is derived from an EMBL/GenBank/DDBJ whole genome shotgun (WGS) entry which is preliminary data.</text>
</comment>
<name>A0A292Y9K8_9BACT</name>
<comment type="subcellular location">
    <subcellularLocation>
        <location evidence="1 10">Cell membrane</location>
        <topology evidence="1 10">Multi-pass membrane protein</topology>
    </subcellularLocation>
</comment>
<keyword evidence="5 10" id="KW-0812">Transmembrane</keyword>
<dbReference type="GO" id="GO:0005886">
    <property type="term" value="C:plasma membrane"/>
    <property type="evidence" value="ECO:0007669"/>
    <property type="project" value="UniProtKB-SubCell"/>
</dbReference>
<dbReference type="PANTHER" id="PTHR34182">
    <property type="entry name" value="PROTEIN-EXPORT MEMBRANE PROTEIN SECG"/>
    <property type="match status" value="1"/>
</dbReference>
<sequence>MTSVLFIVQIVLVIAIVILVLLQKSQSMGLGAYSSSNESVFGAKGPMNFLAKLTITLGFLFVLNTLTLTYLYNKQANTSVVNEVKIPKSAPLPPAPVK</sequence>
<feature type="transmembrane region" description="Helical" evidence="10">
    <location>
        <begin position="51"/>
        <end position="72"/>
    </location>
</feature>
<comment type="similarity">
    <text evidence="2 10">Belongs to the SecG family.</text>
</comment>
<evidence type="ECO:0000256" key="8">
    <source>
        <dbReference type="ARBA" id="ARBA00023010"/>
    </source>
</evidence>
<evidence type="ECO:0000256" key="3">
    <source>
        <dbReference type="ARBA" id="ARBA00022448"/>
    </source>
</evidence>
<dbReference type="Pfam" id="PF03840">
    <property type="entry name" value="SecG"/>
    <property type="match status" value="1"/>
</dbReference>
<dbReference type="AlphaFoldDB" id="A0A292Y9K8"/>
<keyword evidence="8 10" id="KW-0811">Translocation</keyword>
<reference evidence="11 12" key="1">
    <citation type="journal article" date="2017" name="Syst. Appl. Microbiol.">
        <title>Lebetimonas natsushimae sp. nov., a novel strictly anaerobic, moderately thermophilic chemoautotroph isolated from a deep-sea hydrothermal vent polychaete nest in the Mid-Okinawa Trough.</title>
        <authorList>
            <person name="Nagata R."/>
            <person name="Takaki Y."/>
            <person name="Tame A."/>
            <person name="Nunoura T."/>
            <person name="Muto H."/>
            <person name="Mino S."/>
            <person name="Sawayama S."/>
            <person name="Takai K."/>
            <person name="Nakagawa S."/>
        </authorList>
    </citation>
    <scope>NUCLEOTIDE SEQUENCE [LARGE SCALE GENOMIC DNA]</scope>
    <source>
        <strain evidence="11 12">HS1857</strain>
    </source>
</reference>
<dbReference type="RefSeq" id="WP_096257883.1">
    <property type="nucleotide sequence ID" value="NZ_BDME01000001.1"/>
</dbReference>
<evidence type="ECO:0000256" key="2">
    <source>
        <dbReference type="ARBA" id="ARBA00008445"/>
    </source>
</evidence>